<dbReference type="Pfam" id="PF26215">
    <property type="entry name" value="HTH_animal"/>
    <property type="match status" value="1"/>
</dbReference>
<sequence length="815" mass="94436">MVVDFSKYLRLSKKRELLNIDIWFIHKCIKFKVTPTFAKCKVPSTATLNFKSQIERKFLQKELCKHHAHLDKINVQLKILYDNIVREVPFDNFRDSIANHLDNLEYIKQSKFNRVNNKLHNLIKKKNNLNSNSQNTNRLMGSFKFRFHKRTVNLSTCSFTNKELDFLSNGLKFSTLVPFNNKMVEEFSVDIDTVIESLPLDNISKTNLKSNCFLSLQKDLIKFNNNVNNIKTKCFKQLHLIRQLSFKLKSNNLIITKADKGNCLIIMHHSDYVQKTEEFLRNNNFDILDRNPLNKLITNLKNTLSKHKDFLQLHKTKEKTFILSNPQIPRLYGLPKIHKPNVPMRPVVSFYNTPVVTLSKFINSILQSTITLQPSYSVKNSTDLVNKLSVLNLPRDFFLVSFDVSNLFTNVPRDETIPLVEDLLIKSNINRVSIPHLLDLLKFCLSQDFFTFNDIIYRQAQGLAMGNPLSPLLADLFLNNLEVNIFDNNSSNQNSFQKILYWFRYVDDVLAIIDGNSTDAENILYLLNNLHPAINFTLETESNKSINFLDLTLTRMDSKLIFSVFRKPTQTDHTIPRSSNHPFQQKMASFYCYIHRLLSLPLSDTNFNSELDIIKQLAYSNGYSPTLVDNILNKLRSKRNRSLAYNPVLNNSTTAVMYRSISYIGYPSDNIAKILNNIPNLKLSFKCKESIKSIFSHTKDKIGKTSKSGIYKLSCGDCPVTYVGRTMRPLETRIKEHLSKIDKSSFGNHLHASKHNFSPQRDSRILHSIPINNYTKMNLLEDLEISRELKRNPQNCVNTQVQLNCKFDPIFKKFL</sequence>
<dbReference type="GeneID" id="126878818"/>
<keyword evidence="3" id="KW-1185">Reference proteome</keyword>
<dbReference type="PANTHER" id="PTHR21301">
    <property type="entry name" value="REVERSE TRANSCRIPTASE"/>
    <property type="match status" value="1"/>
</dbReference>
<dbReference type="CDD" id="cd00304">
    <property type="entry name" value="RT_like"/>
    <property type="match status" value="1"/>
</dbReference>
<protein>
    <recommendedName>
        <fullName evidence="1">Reverse transcriptase domain-containing protein</fullName>
    </recommendedName>
</protein>
<evidence type="ECO:0000313" key="3">
    <source>
        <dbReference type="Proteomes" id="UP001652700"/>
    </source>
</evidence>
<organism evidence="2 3">
    <name type="scientific">Diabrotica virgifera virgifera</name>
    <name type="common">western corn rootworm</name>
    <dbReference type="NCBI Taxonomy" id="50390"/>
    <lineage>
        <taxon>Eukaryota</taxon>
        <taxon>Metazoa</taxon>
        <taxon>Ecdysozoa</taxon>
        <taxon>Arthropoda</taxon>
        <taxon>Hexapoda</taxon>
        <taxon>Insecta</taxon>
        <taxon>Pterygota</taxon>
        <taxon>Neoptera</taxon>
        <taxon>Endopterygota</taxon>
        <taxon>Coleoptera</taxon>
        <taxon>Polyphaga</taxon>
        <taxon>Cucujiformia</taxon>
        <taxon>Chrysomeloidea</taxon>
        <taxon>Chrysomelidae</taxon>
        <taxon>Galerucinae</taxon>
        <taxon>Diabroticina</taxon>
        <taxon>Diabroticites</taxon>
        <taxon>Diabrotica</taxon>
    </lineage>
</organism>
<name>A0ABM5JIC3_DIAVI</name>
<dbReference type="RefSeq" id="XP_050497689.1">
    <property type="nucleotide sequence ID" value="XM_050641732.1"/>
</dbReference>
<accession>A0ABM5JIC3</accession>
<evidence type="ECO:0000259" key="1">
    <source>
        <dbReference type="PROSITE" id="PS50878"/>
    </source>
</evidence>
<dbReference type="EnsemblMetazoa" id="XM_050641732.1">
    <property type="protein sequence ID" value="XP_050497689.1"/>
    <property type="gene ID" value="LOC126878818"/>
</dbReference>
<dbReference type="PROSITE" id="PS50878">
    <property type="entry name" value="RT_POL"/>
    <property type="match status" value="1"/>
</dbReference>
<dbReference type="PANTHER" id="PTHR21301:SF10">
    <property type="entry name" value="REVERSE TRANSCRIPTASE DOMAIN-CONTAINING PROTEIN"/>
    <property type="match status" value="1"/>
</dbReference>
<dbReference type="SUPFAM" id="SSF56672">
    <property type="entry name" value="DNA/RNA polymerases"/>
    <property type="match status" value="1"/>
</dbReference>
<evidence type="ECO:0000313" key="2">
    <source>
        <dbReference type="EnsemblMetazoa" id="XP_050497689.1"/>
    </source>
</evidence>
<proteinExistence type="predicted"/>
<dbReference type="Proteomes" id="UP001652700">
    <property type="component" value="Unplaced"/>
</dbReference>
<feature type="domain" description="Reverse transcriptase" evidence="1">
    <location>
        <begin position="315"/>
        <end position="560"/>
    </location>
</feature>
<dbReference type="InterPro" id="IPR000477">
    <property type="entry name" value="RT_dom"/>
</dbReference>
<dbReference type="InterPro" id="IPR043502">
    <property type="entry name" value="DNA/RNA_pol_sf"/>
</dbReference>
<reference evidence="2" key="1">
    <citation type="submission" date="2025-05" db="UniProtKB">
        <authorList>
            <consortium name="EnsemblMetazoa"/>
        </authorList>
    </citation>
    <scope>IDENTIFICATION</scope>
</reference>
<dbReference type="InterPro" id="IPR058912">
    <property type="entry name" value="HTH_animal"/>
</dbReference>